<dbReference type="CDD" id="cd10221">
    <property type="entry name" value="ASKHA_NBD_Arp3-like"/>
    <property type="match status" value="1"/>
</dbReference>
<dbReference type="EMBL" id="DS113281">
    <property type="protein sequence ID" value="EAY13714.1"/>
    <property type="molecule type" value="Genomic_DNA"/>
</dbReference>
<dbReference type="GO" id="GO:0034314">
    <property type="term" value="P:Arp2/3 complex-mediated actin nucleation"/>
    <property type="evidence" value="ECO:0000318"/>
    <property type="project" value="GO_Central"/>
</dbReference>
<evidence type="ECO:0000313" key="2">
    <source>
        <dbReference type="EMBL" id="EAY13714.1"/>
    </source>
</evidence>
<dbReference type="PANTHER" id="PTHR11937">
    <property type="entry name" value="ACTIN"/>
    <property type="match status" value="1"/>
</dbReference>
<dbReference type="eggNOG" id="KOG0678">
    <property type="taxonomic scope" value="Eukaryota"/>
</dbReference>
<accession>A2E0V9</accession>
<keyword evidence="3" id="KW-1185">Reference proteome</keyword>
<dbReference type="PROSITE" id="PS01132">
    <property type="entry name" value="ACTINS_ACT_LIKE"/>
    <property type="match status" value="1"/>
</dbReference>
<organism evidence="2 3">
    <name type="scientific">Trichomonas vaginalis (strain ATCC PRA-98 / G3)</name>
    <dbReference type="NCBI Taxonomy" id="412133"/>
    <lineage>
        <taxon>Eukaryota</taxon>
        <taxon>Metamonada</taxon>
        <taxon>Parabasalia</taxon>
        <taxon>Trichomonadida</taxon>
        <taxon>Trichomonadidae</taxon>
        <taxon>Trichomonas</taxon>
    </lineage>
</organism>
<dbReference type="Gene3D" id="3.90.640.10">
    <property type="entry name" value="Actin, Chain A, domain 4"/>
    <property type="match status" value="1"/>
</dbReference>
<dbReference type="KEGG" id="tva:4771694"/>
<dbReference type="SMR" id="A2E0V9"/>
<name>A2E0V9_TRIV3</name>
<dbReference type="InterPro" id="IPR020902">
    <property type="entry name" value="Actin/actin-like_CS"/>
</dbReference>
<dbReference type="SMART" id="SM00268">
    <property type="entry name" value="ACTIN"/>
    <property type="match status" value="1"/>
</dbReference>
<reference evidence="2" key="2">
    <citation type="journal article" date="2007" name="Science">
        <title>Draft genome sequence of the sexually transmitted pathogen Trichomonas vaginalis.</title>
        <authorList>
            <person name="Carlton J.M."/>
            <person name="Hirt R.P."/>
            <person name="Silva J.C."/>
            <person name="Delcher A.L."/>
            <person name="Schatz M."/>
            <person name="Zhao Q."/>
            <person name="Wortman J.R."/>
            <person name="Bidwell S.L."/>
            <person name="Alsmark U.C.M."/>
            <person name="Besteiro S."/>
            <person name="Sicheritz-Ponten T."/>
            <person name="Noel C.J."/>
            <person name="Dacks J.B."/>
            <person name="Foster P.G."/>
            <person name="Simillion C."/>
            <person name="Van de Peer Y."/>
            <person name="Miranda-Saavedra D."/>
            <person name="Barton G.J."/>
            <person name="Westrop G.D."/>
            <person name="Mueller S."/>
            <person name="Dessi D."/>
            <person name="Fiori P.L."/>
            <person name="Ren Q."/>
            <person name="Paulsen I."/>
            <person name="Zhang H."/>
            <person name="Bastida-Corcuera F.D."/>
            <person name="Simoes-Barbosa A."/>
            <person name="Brown M.T."/>
            <person name="Hayes R.D."/>
            <person name="Mukherjee M."/>
            <person name="Okumura C.Y."/>
            <person name="Schneider R."/>
            <person name="Smith A.J."/>
            <person name="Vanacova S."/>
            <person name="Villalvazo M."/>
            <person name="Haas B.J."/>
            <person name="Pertea M."/>
            <person name="Feldblyum T.V."/>
            <person name="Utterback T.R."/>
            <person name="Shu C.L."/>
            <person name="Osoegawa K."/>
            <person name="de Jong P.J."/>
            <person name="Hrdy I."/>
            <person name="Horvathova L."/>
            <person name="Zubacova Z."/>
            <person name="Dolezal P."/>
            <person name="Malik S.B."/>
            <person name="Logsdon J.M. Jr."/>
            <person name="Henze K."/>
            <person name="Gupta A."/>
            <person name="Wang C.C."/>
            <person name="Dunne R.L."/>
            <person name="Upcroft J.A."/>
            <person name="Upcroft P."/>
            <person name="White O."/>
            <person name="Salzberg S.L."/>
            <person name="Tang P."/>
            <person name="Chiu C.-H."/>
            <person name="Lee Y.-S."/>
            <person name="Embley T.M."/>
            <person name="Coombs G.H."/>
            <person name="Mottram J.C."/>
            <person name="Tachezy J."/>
            <person name="Fraser-Liggett C.M."/>
            <person name="Johnson P.J."/>
        </authorList>
    </citation>
    <scope>NUCLEOTIDE SEQUENCE [LARGE SCALE GENOMIC DNA]</scope>
    <source>
        <strain evidence="2">G3</strain>
    </source>
</reference>
<dbReference type="FunFam" id="3.30.420.40:FF:000029">
    <property type="entry name" value="Actin-related protein 3"/>
    <property type="match status" value="1"/>
</dbReference>
<dbReference type="InterPro" id="IPR043129">
    <property type="entry name" value="ATPase_NBD"/>
</dbReference>
<dbReference type="GO" id="GO:0005885">
    <property type="term" value="C:Arp2/3 protein complex"/>
    <property type="evidence" value="ECO:0000318"/>
    <property type="project" value="GO_Central"/>
</dbReference>
<comment type="similarity">
    <text evidence="1">Belongs to the actin family.</text>
</comment>
<dbReference type="Pfam" id="PF00022">
    <property type="entry name" value="Actin"/>
    <property type="match status" value="1"/>
</dbReference>
<evidence type="ECO:0000313" key="3">
    <source>
        <dbReference type="Proteomes" id="UP000001542"/>
    </source>
</evidence>
<dbReference type="Proteomes" id="UP000001542">
    <property type="component" value="Unassembled WGS sequence"/>
</dbReference>
<dbReference type="SUPFAM" id="SSF53067">
    <property type="entry name" value="Actin-like ATPase domain"/>
    <property type="match status" value="2"/>
</dbReference>
<protein>
    <submittedName>
        <fullName evidence="2">Actin-like protein 3, putative</fullName>
    </submittedName>
</protein>
<dbReference type="VEuPathDB" id="TrichDB:TVAG_371880"/>
<dbReference type="AlphaFoldDB" id="A2E0V9"/>
<dbReference type="InParanoid" id="A2E0V9"/>
<reference evidence="2" key="1">
    <citation type="submission" date="2006-10" db="EMBL/GenBank/DDBJ databases">
        <authorList>
            <person name="Amadeo P."/>
            <person name="Zhao Q."/>
            <person name="Wortman J."/>
            <person name="Fraser-Liggett C."/>
            <person name="Carlton J."/>
        </authorList>
    </citation>
    <scope>NUCLEOTIDE SEQUENCE</scope>
    <source>
        <strain evidence="2">G3</strain>
    </source>
</reference>
<dbReference type="VEuPathDB" id="TrichDB:TVAGG3_0326130"/>
<dbReference type="InterPro" id="IPR004000">
    <property type="entry name" value="Actin"/>
</dbReference>
<evidence type="ECO:0000256" key="1">
    <source>
        <dbReference type="RuleBase" id="RU000487"/>
    </source>
</evidence>
<dbReference type="FunCoup" id="A2E0V9">
    <property type="interactions" value="325"/>
</dbReference>
<dbReference type="RefSeq" id="XP_001325937.1">
    <property type="nucleotide sequence ID" value="XM_001325902.1"/>
</dbReference>
<dbReference type="Gene3D" id="3.30.420.40">
    <property type="match status" value="2"/>
</dbReference>
<dbReference type="OrthoDB" id="421448at2759"/>
<proteinExistence type="inferred from homology"/>
<gene>
    <name evidence="2" type="ORF">TVAG_371880</name>
</gene>
<dbReference type="OMA" id="GIHYPIR"/>
<sequence length="420" mass="46644">MSTPTTPPVIIDVGTGYTKMGYANNTRPNFIIPTLHAGRDLSKVTAAQMVGTEDLDFYIGEEGIGKTPTYNPINIMKHGQVDDWTKMEQFWEQCLFKYLRCEPEDHAILLTEPPLNSPDNREYTAEVMFETFNVPYLYIGMQAMLAIAASWTNKSAHTLTGCVVDSGDGVTHVIPVVEGYPISNAIVHVPVAGREMTQFIADFLKDREPQVPAEDRMEAARNIKERYCRVAKHPSATFAMFDADRAKYIETYTGISSKSGKPYTCEVGYERFLAPEVWFSPELVSNEYTTPISVLIDRAIQMSPITDRKKLYNNIVLSGGSTTYKGLAKRLQADVQALVDARLEDNARRASKASGTKVEANKIPVNIVEHKRQQYAVWYGGAMLASTGSAFYAKCHSKAMYDEYGPSIARASTMFGASAV</sequence>
<dbReference type="STRING" id="5722.A2E0V9"/>